<protein>
    <submittedName>
        <fullName evidence="1">Uncharacterized protein</fullName>
    </submittedName>
</protein>
<gene>
    <name evidence="1" type="ORF">G6M86_06460</name>
</gene>
<sequence length="157" mass="17070">MTYRIDTPATLFDMAELSGANTLVGWAVAREMWSGGETFAMRYCDELVGLFGLYPTETGAEAWFNIKKNAAPHMMRLIRDIRLTLASRSYPEIVVICTTDAGRRIAIASGFHLFESDGEITHGKFVGRGQQGSCKPAETGSSITAAANPCRSRQATG</sequence>
<accession>A0AAJ4N0C5</accession>
<dbReference type="AlphaFoldDB" id="A0AAJ4N0C5"/>
<name>A0AAJ4N0C5_AGRTU</name>
<evidence type="ECO:0000313" key="1">
    <source>
        <dbReference type="EMBL" id="QTG12904.1"/>
    </source>
</evidence>
<evidence type="ECO:0000313" key="2">
    <source>
        <dbReference type="Proteomes" id="UP000663946"/>
    </source>
</evidence>
<dbReference type="EMBL" id="CP049216">
    <property type="protein sequence ID" value="QTG12904.1"/>
    <property type="molecule type" value="Genomic_DNA"/>
</dbReference>
<dbReference type="RefSeq" id="WP_333721946.1">
    <property type="nucleotide sequence ID" value="NZ_CP049216.1"/>
</dbReference>
<organism evidence="1 2">
    <name type="scientific">Agrobacterium tumefaciens</name>
    <dbReference type="NCBI Taxonomy" id="358"/>
    <lineage>
        <taxon>Bacteria</taxon>
        <taxon>Pseudomonadati</taxon>
        <taxon>Pseudomonadota</taxon>
        <taxon>Alphaproteobacteria</taxon>
        <taxon>Hyphomicrobiales</taxon>
        <taxon>Rhizobiaceae</taxon>
        <taxon>Rhizobium/Agrobacterium group</taxon>
        <taxon>Agrobacterium</taxon>
        <taxon>Agrobacterium tumefaciens complex</taxon>
    </lineage>
</organism>
<proteinExistence type="predicted"/>
<dbReference type="Proteomes" id="UP000663946">
    <property type="component" value="Chromosome 1"/>
</dbReference>
<reference evidence="1" key="1">
    <citation type="submission" date="2020-02" db="EMBL/GenBank/DDBJ databases">
        <title>Unexpected conservation and global transmission of agrobacterial virulence plasmids.</title>
        <authorList>
            <person name="Weisberg A.J."/>
            <person name="Davis E.W. II"/>
            <person name="Tabima J.R."/>
            <person name="Belcher M.S."/>
            <person name="Miller M."/>
            <person name="Kuo C.-H."/>
            <person name="Loper J.E."/>
            <person name="Grunwald N.J."/>
            <person name="Putnam M.L."/>
            <person name="Chang J.H."/>
        </authorList>
    </citation>
    <scope>NUCLEOTIDE SEQUENCE</scope>
    <source>
        <strain evidence="1">Q15/94</strain>
    </source>
</reference>